<name>A0ABV5WL55_9BACI</name>
<evidence type="ECO:0000313" key="2">
    <source>
        <dbReference type="EMBL" id="MFB9761369.1"/>
    </source>
</evidence>
<evidence type="ECO:0000313" key="3">
    <source>
        <dbReference type="Proteomes" id="UP001589609"/>
    </source>
</evidence>
<comment type="caution">
    <text evidence="2">The sequence shown here is derived from an EMBL/GenBank/DDBJ whole genome shotgun (WGS) entry which is preliminary data.</text>
</comment>
<dbReference type="InterPro" id="IPR016181">
    <property type="entry name" value="Acyl_CoA_acyltransferase"/>
</dbReference>
<dbReference type="Gene3D" id="3.40.630.30">
    <property type="match status" value="1"/>
</dbReference>
<protein>
    <submittedName>
        <fullName evidence="2">GNAT family N-acetyltransferase</fullName>
        <ecNumber evidence="2">2.3.-.-</ecNumber>
    </submittedName>
</protein>
<dbReference type="SUPFAM" id="SSF55729">
    <property type="entry name" value="Acyl-CoA N-acyltransferases (Nat)"/>
    <property type="match status" value="1"/>
</dbReference>
<organism evidence="2 3">
    <name type="scientific">Ectobacillus funiculus</name>
    <dbReference type="NCBI Taxonomy" id="137993"/>
    <lineage>
        <taxon>Bacteria</taxon>
        <taxon>Bacillati</taxon>
        <taxon>Bacillota</taxon>
        <taxon>Bacilli</taxon>
        <taxon>Bacillales</taxon>
        <taxon>Bacillaceae</taxon>
        <taxon>Ectobacillus</taxon>
    </lineage>
</organism>
<dbReference type="EMBL" id="JBHMAF010000193">
    <property type="protein sequence ID" value="MFB9761369.1"/>
    <property type="molecule type" value="Genomic_DNA"/>
</dbReference>
<dbReference type="RefSeq" id="WP_379951552.1">
    <property type="nucleotide sequence ID" value="NZ_JBHMAF010000193.1"/>
</dbReference>
<dbReference type="InterPro" id="IPR000182">
    <property type="entry name" value="GNAT_dom"/>
</dbReference>
<proteinExistence type="predicted"/>
<accession>A0ABV5WL55</accession>
<keyword evidence="2" id="KW-0808">Transferase</keyword>
<keyword evidence="2" id="KW-0012">Acyltransferase</keyword>
<dbReference type="PROSITE" id="PS51186">
    <property type="entry name" value="GNAT"/>
    <property type="match status" value="1"/>
</dbReference>
<sequence>MEILFDELIGDLVRIVPMERYHVQNLYESGKERDIWTHLPRGMNTLADMQAFVEEALERKRLGEEFPFVILLRENNKVLGTTRFLGISWPNKSVEIGWTWLNPSVWGTNINTECKYLLLEYCFETLEIIRVQFKTDERNLRSQKAIERIGGVKEGILRNHMIRQDGSYRNSVFYSIIEQDWVITKQKLKTILHPKKGYNC</sequence>
<keyword evidence="3" id="KW-1185">Reference proteome</keyword>
<dbReference type="Pfam" id="PF13302">
    <property type="entry name" value="Acetyltransf_3"/>
    <property type="match status" value="1"/>
</dbReference>
<dbReference type="PANTHER" id="PTHR43610:SF1">
    <property type="entry name" value="N-ACETYLTRANSFERASE DOMAIN-CONTAINING PROTEIN"/>
    <property type="match status" value="1"/>
</dbReference>
<gene>
    <name evidence="2" type="ORF">ACFFMS_24285</name>
</gene>
<dbReference type="GO" id="GO:0016746">
    <property type="term" value="F:acyltransferase activity"/>
    <property type="evidence" value="ECO:0007669"/>
    <property type="project" value="UniProtKB-KW"/>
</dbReference>
<dbReference type="PANTHER" id="PTHR43610">
    <property type="entry name" value="BLL6696 PROTEIN"/>
    <property type="match status" value="1"/>
</dbReference>
<reference evidence="2 3" key="1">
    <citation type="submission" date="2024-09" db="EMBL/GenBank/DDBJ databases">
        <authorList>
            <person name="Sun Q."/>
            <person name="Mori K."/>
        </authorList>
    </citation>
    <scope>NUCLEOTIDE SEQUENCE [LARGE SCALE GENOMIC DNA]</scope>
    <source>
        <strain evidence="2 3">JCM 11201</strain>
    </source>
</reference>
<feature type="domain" description="N-acetyltransferase" evidence="1">
    <location>
        <begin position="13"/>
        <end position="175"/>
    </location>
</feature>
<evidence type="ECO:0000259" key="1">
    <source>
        <dbReference type="PROSITE" id="PS51186"/>
    </source>
</evidence>
<dbReference type="EC" id="2.3.-.-" evidence="2"/>
<dbReference type="Proteomes" id="UP001589609">
    <property type="component" value="Unassembled WGS sequence"/>
</dbReference>